<reference evidence="5" key="1">
    <citation type="journal article" date="2019" name="Int. J. Syst. Evol. Microbiol.">
        <title>The Global Catalogue of Microorganisms (GCM) 10K type strain sequencing project: providing services to taxonomists for standard genome sequencing and annotation.</title>
        <authorList>
            <consortium name="The Broad Institute Genomics Platform"/>
            <consortium name="The Broad Institute Genome Sequencing Center for Infectious Disease"/>
            <person name="Wu L."/>
            <person name="Ma J."/>
        </authorList>
    </citation>
    <scope>NUCLEOTIDE SEQUENCE [LARGE SCALE GENOMIC DNA]</scope>
    <source>
        <strain evidence="5">CGMCC 1.15277</strain>
    </source>
</reference>
<dbReference type="Gene3D" id="3.30.230.10">
    <property type="match status" value="1"/>
</dbReference>
<dbReference type="SUPFAM" id="SSF54211">
    <property type="entry name" value="Ribosomal protein S5 domain 2-like"/>
    <property type="match status" value="1"/>
</dbReference>
<gene>
    <name evidence="4" type="ORF">ACFP57_04200</name>
</gene>
<dbReference type="Pfam" id="PF03764">
    <property type="entry name" value="EFG_IV"/>
    <property type="match status" value="1"/>
</dbReference>
<dbReference type="InterPro" id="IPR041095">
    <property type="entry name" value="EFG_II"/>
</dbReference>
<dbReference type="RefSeq" id="WP_343885186.1">
    <property type="nucleotide sequence ID" value="NZ_BAAAKI010000004.1"/>
</dbReference>
<accession>A0ABW1WZG2</accession>
<dbReference type="EMBL" id="JBHSUA010000009">
    <property type="protein sequence ID" value="MFC6396193.1"/>
    <property type="molecule type" value="Genomic_DNA"/>
</dbReference>
<dbReference type="NCBIfam" id="NF009377">
    <property type="entry name" value="PRK12740.1-1"/>
    <property type="match status" value="1"/>
</dbReference>
<dbReference type="CDD" id="cd03713">
    <property type="entry name" value="EFG_mtEFG_C"/>
    <property type="match status" value="1"/>
</dbReference>
<organism evidence="4 5">
    <name type="scientific">Luteococcus sanguinis</name>
    <dbReference type="NCBI Taxonomy" id="174038"/>
    <lineage>
        <taxon>Bacteria</taxon>
        <taxon>Bacillati</taxon>
        <taxon>Actinomycetota</taxon>
        <taxon>Actinomycetes</taxon>
        <taxon>Propionibacteriales</taxon>
        <taxon>Propionibacteriaceae</taxon>
        <taxon>Luteococcus</taxon>
    </lineage>
</organism>
<evidence type="ECO:0000259" key="3">
    <source>
        <dbReference type="PROSITE" id="PS51722"/>
    </source>
</evidence>
<dbReference type="SMART" id="SM00838">
    <property type="entry name" value="EFG_C"/>
    <property type="match status" value="1"/>
</dbReference>
<dbReference type="PRINTS" id="PR00315">
    <property type="entry name" value="ELONGATNFCT"/>
</dbReference>
<dbReference type="InterPro" id="IPR009000">
    <property type="entry name" value="Transl_B-barrel_sf"/>
</dbReference>
<evidence type="ECO:0000313" key="5">
    <source>
        <dbReference type="Proteomes" id="UP001596266"/>
    </source>
</evidence>
<dbReference type="Pfam" id="PF22042">
    <property type="entry name" value="EF-G_D2"/>
    <property type="match status" value="1"/>
</dbReference>
<dbReference type="Pfam" id="PF00009">
    <property type="entry name" value="GTP_EFTU"/>
    <property type="match status" value="1"/>
</dbReference>
<dbReference type="SUPFAM" id="SSF50447">
    <property type="entry name" value="Translation proteins"/>
    <property type="match status" value="1"/>
</dbReference>
<dbReference type="SUPFAM" id="SSF52540">
    <property type="entry name" value="P-loop containing nucleoside triphosphate hydrolases"/>
    <property type="match status" value="1"/>
</dbReference>
<evidence type="ECO:0000256" key="2">
    <source>
        <dbReference type="ARBA" id="ARBA00023134"/>
    </source>
</evidence>
<keyword evidence="2" id="KW-0342">GTP-binding</keyword>
<dbReference type="InterPro" id="IPR005517">
    <property type="entry name" value="Transl_elong_EFG/EF2_IV"/>
</dbReference>
<protein>
    <submittedName>
        <fullName evidence="4">Elongation factor G-like protein EF-G2</fullName>
    </submittedName>
</protein>
<dbReference type="Gene3D" id="3.40.50.300">
    <property type="entry name" value="P-loop containing nucleotide triphosphate hydrolases"/>
    <property type="match status" value="1"/>
</dbReference>
<dbReference type="CDD" id="cd01434">
    <property type="entry name" value="EFG_mtEFG1_IV"/>
    <property type="match status" value="1"/>
</dbReference>
<dbReference type="SMART" id="SM00889">
    <property type="entry name" value="EFG_IV"/>
    <property type="match status" value="1"/>
</dbReference>
<dbReference type="PANTHER" id="PTHR43261:SF6">
    <property type="entry name" value="ELONGATION FACTOR G-LIKE PROTEIN"/>
    <property type="match status" value="1"/>
</dbReference>
<proteinExistence type="predicted"/>
<dbReference type="PROSITE" id="PS51722">
    <property type="entry name" value="G_TR_2"/>
    <property type="match status" value="1"/>
</dbReference>
<dbReference type="Pfam" id="PF00679">
    <property type="entry name" value="EFG_C"/>
    <property type="match status" value="1"/>
</dbReference>
<dbReference type="Pfam" id="PF14492">
    <property type="entry name" value="EFG_III"/>
    <property type="match status" value="1"/>
</dbReference>
<dbReference type="InterPro" id="IPR014721">
    <property type="entry name" value="Ribsml_uS5_D2-typ_fold_subgr"/>
</dbReference>
<sequence>MSDANVKVSNPADLRNVVLVGSAGSGKTTLFESLLKARLAGYRGEKDDAERAASLALASVASGEVVINLLDAPGHPDFVGELRAGLRAADAAIFVVSAADGIDPATASLWDECRRVGMPRAIAITKLDAERGDYESAVETCRRVFGEGVVPAYLPLTDAKGDVTGNISLITKSVHDYSSGSATVREADEEELLSLDEYRAPFIEAVVTEADDEALMERYLEGEELAVQEVRGDLLKATAHANFFPVIPVQASSGVGAEELFSLIENGLPHPALHPMPTVTTLDGGDLLELSCDPAGPLVAEVIRTTSDPYSGRLSMVKVFSGTLRTDDTVHVAGHREVFTGAEDEHHPSHDEEERVGQLTFPVGTEPKPKPQAIAGDLVLVAKLGRAETSDTISSTEHPALVEPWNMPEPLLPVAVRAATRNDEDKLAGALARLVVEDTTVRLERPHDSDQLVLWTMGQAHSDLLLSRLTQRYGVQVQTEPVRVALRETFVKPVTVHGRHVKQSGGHGQYAVCDLEITPLERGQGFEFVDKVVGGAVPRQFIPSVEKGVRTQMERGAVSGHPMVDVRVTLYDGKAHSVDSSDMAFQSAAAAALKEAAAQPGNVALLEPVDEVTVTIGEEYLGAVMTDLTNRRGQLLGTDADGEHHAIVRARVPATELSRYAIDLRGLSHGSGSFTRTFHGYQLMPQQLSEATLAAHKG</sequence>
<dbReference type="InterPro" id="IPR053905">
    <property type="entry name" value="EF-G-like_DII"/>
</dbReference>
<dbReference type="InterPro" id="IPR005225">
    <property type="entry name" value="Small_GTP-bd"/>
</dbReference>
<dbReference type="Proteomes" id="UP001596266">
    <property type="component" value="Unassembled WGS sequence"/>
</dbReference>
<dbReference type="Gene3D" id="3.30.70.870">
    <property type="entry name" value="Elongation Factor G (Translational Gtpase), domain 3"/>
    <property type="match status" value="1"/>
</dbReference>
<dbReference type="InterPro" id="IPR027417">
    <property type="entry name" value="P-loop_NTPase"/>
</dbReference>
<dbReference type="InterPro" id="IPR020568">
    <property type="entry name" value="Ribosomal_Su5_D2-typ_SF"/>
</dbReference>
<dbReference type="NCBIfam" id="TIGR00231">
    <property type="entry name" value="small_GTP"/>
    <property type="match status" value="1"/>
</dbReference>
<comment type="caution">
    <text evidence="4">The sequence shown here is derived from an EMBL/GenBank/DDBJ whole genome shotgun (WGS) entry which is preliminary data.</text>
</comment>
<name>A0ABW1WZG2_9ACTN</name>
<evidence type="ECO:0000313" key="4">
    <source>
        <dbReference type="EMBL" id="MFC6396193.1"/>
    </source>
</evidence>
<feature type="domain" description="Tr-type G" evidence="3">
    <location>
        <begin position="12"/>
        <end position="273"/>
    </location>
</feature>
<dbReference type="SUPFAM" id="SSF54980">
    <property type="entry name" value="EF-G C-terminal domain-like"/>
    <property type="match status" value="2"/>
</dbReference>
<keyword evidence="1" id="KW-0547">Nucleotide-binding</keyword>
<dbReference type="Gene3D" id="2.40.30.10">
    <property type="entry name" value="Translation factors"/>
    <property type="match status" value="1"/>
</dbReference>
<dbReference type="InterPro" id="IPR035649">
    <property type="entry name" value="EFG_V"/>
</dbReference>
<dbReference type="NCBIfam" id="NF009381">
    <property type="entry name" value="PRK12740.1-5"/>
    <property type="match status" value="1"/>
</dbReference>
<evidence type="ECO:0000256" key="1">
    <source>
        <dbReference type="ARBA" id="ARBA00022741"/>
    </source>
</evidence>
<dbReference type="Gene3D" id="3.30.70.240">
    <property type="match status" value="1"/>
</dbReference>
<dbReference type="InterPro" id="IPR000795">
    <property type="entry name" value="T_Tr_GTP-bd_dom"/>
</dbReference>
<dbReference type="InterPro" id="IPR000640">
    <property type="entry name" value="EFG_V-like"/>
</dbReference>
<dbReference type="InterPro" id="IPR047872">
    <property type="entry name" value="EFG_IV"/>
</dbReference>
<dbReference type="InterPro" id="IPR035647">
    <property type="entry name" value="EFG_III/V"/>
</dbReference>
<keyword evidence="5" id="KW-1185">Reference proteome</keyword>
<dbReference type="PANTHER" id="PTHR43261">
    <property type="entry name" value="TRANSLATION ELONGATION FACTOR G-RELATED"/>
    <property type="match status" value="1"/>
</dbReference>